<evidence type="ECO:0000259" key="9">
    <source>
        <dbReference type="Pfam" id="PF01225"/>
    </source>
</evidence>
<feature type="domain" description="Mur ligase central" evidence="11">
    <location>
        <begin position="111"/>
        <end position="259"/>
    </location>
</feature>
<keyword evidence="5 7" id="KW-0131">Cell cycle</keyword>
<dbReference type="Gene3D" id="3.40.1190.10">
    <property type="entry name" value="Mur-like, catalytic domain"/>
    <property type="match status" value="1"/>
</dbReference>
<keyword evidence="7" id="KW-0963">Cytoplasm</keyword>
<comment type="function">
    <text evidence="7">Catalyzes the addition of meso-diaminopimelic acid to the nucleotide precursor UDP-N-acetylmuramoyl-L-alanyl-D-glutamate (UMAG) in the biosynthesis of bacterial cell-wall peptidoglycan.</text>
</comment>
<comment type="catalytic activity">
    <reaction evidence="7">
        <text>UDP-N-acetyl-alpha-D-muramoyl-L-alanyl-D-glutamate + meso-2,6-diaminopimelate + ATP = UDP-N-acetyl-alpha-D-muramoyl-L-alanyl-gamma-D-glutamyl-meso-2,6-diaminopimelate + ADP + phosphate + H(+)</text>
        <dbReference type="Rhea" id="RHEA:23676"/>
        <dbReference type="ChEBI" id="CHEBI:15378"/>
        <dbReference type="ChEBI" id="CHEBI:30616"/>
        <dbReference type="ChEBI" id="CHEBI:43474"/>
        <dbReference type="ChEBI" id="CHEBI:57791"/>
        <dbReference type="ChEBI" id="CHEBI:83900"/>
        <dbReference type="ChEBI" id="CHEBI:83905"/>
        <dbReference type="ChEBI" id="CHEBI:456216"/>
        <dbReference type="EC" id="6.3.2.13"/>
    </reaction>
</comment>
<dbReference type="SUPFAM" id="SSF53623">
    <property type="entry name" value="MurD-like peptide ligases, catalytic domain"/>
    <property type="match status" value="1"/>
</dbReference>
<dbReference type="Pfam" id="PF01225">
    <property type="entry name" value="Mur_ligase"/>
    <property type="match status" value="1"/>
</dbReference>
<dbReference type="GO" id="GO:0005737">
    <property type="term" value="C:cytoplasm"/>
    <property type="evidence" value="ECO:0007669"/>
    <property type="project" value="UniProtKB-SubCell"/>
</dbReference>
<feature type="binding site" evidence="7">
    <location>
        <position position="189"/>
    </location>
    <ligand>
        <name>UDP-N-acetyl-alpha-D-muramoyl-L-alanyl-D-glutamate</name>
        <dbReference type="ChEBI" id="CHEBI:83900"/>
    </ligand>
</feature>
<accession>F8E006</accession>
<dbReference type="Proteomes" id="UP000000492">
    <property type="component" value="Chromosome"/>
</dbReference>
<keyword evidence="7" id="KW-0067">ATP-binding</keyword>
<feature type="binding site" evidence="7">
    <location>
        <position position="507"/>
    </location>
    <ligand>
        <name>meso-2,6-diaminopimelate</name>
        <dbReference type="ChEBI" id="CHEBI:57791"/>
    </ligand>
</feature>
<dbReference type="AlphaFoldDB" id="F8E006"/>
<dbReference type="InterPro" id="IPR005761">
    <property type="entry name" value="UDP-N-AcMur-Glu-dNH2Pim_ligase"/>
</dbReference>
<dbReference type="Gene3D" id="3.90.190.20">
    <property type="entry name" value="Mur ligase, C-terminal domain"/>
    <property type="match status" value="1"/>
</dbReference>
<evidence type="ECO:0000256" key="2">
    <source>
        <dbReference type="ARBA" id="ARBA00022618"/>
    </source>
</evidence>
<comment type="pathway">
    <text evidence="7 8">Cell wall biogenesis; peptidoglycan biosynthesis.</text>
</comment>
<feature type="short sequence motif" description="Meso-diaminopimelate recognition motif" evidence="7">
    <location>
        <begin position="446"/>
        <end position="449"/>
    </location>
</feature>
<proteinExistence type="inferred from homology"/>
<evidence type="ECO:0000256" key="8">
    <source>
        <dbReference type="RuleBase" id="RU004135"/>
    </source>
</evidence>
<feature type="binding site" evidence="7">
    <location>
        <position position="511"/>
    </location>
    <ligand>
        <name>meso-2,6-diaminopimelate</name>
        <dbReference type="ChEBI" id="CHEBI:57791"/>
    </ligand>
</feature>
<comment type="cofactor">
    <cofactor evidence="7">
        <name>Mg(2+)</name>
        <dbReference type="ChEBI" id="CHEBI:18420"/>
    </cofactor>
</comment>
<feature type="binding site" evidence="7">
    <location>
        <begin position="113"/>
        <end position="119"/>
    </location>
    <ligand>
        <name>ATP</name>
        <dbReference type="ChEBI" id="CHEBI:30616"/>
    </ligand>
</feature>
<feature type="binding site" evidence="7">
    <location>
        <begin position="154"/>
        <end position="155"/>
    </location>
    <ligand>
        <name>UDP-N-acetyl-alpha-D-muramoyl-L-alanyl-D-glutamate</name>
        <dbReference type="ChEBI" id="CHEBI:83900"/>
    </ligand>
</feature>
<dbReference type="HOGENOM" id="CLU_022291_4_1_11"/>
<dbReference type="Gene3D" id="3.40.1390.10">
    <property type="entry name" value="MurE/MurF, N-terminal domain"/>
    <property type="match status" value="1"/>
</dbReference>
<dbReference type="RefSeq" id="WP_013888162.1">
    <property type="nucleotide sequence ID" value="NC_015673.1"/>
</dbReference>
<keyword evidence="6 7" id="KW-0961">Cell wall biogenesis/degradation</keyword>
<evidence type="ECO:0000256" key="7">
    <source>
        <dbReference type="HAMAP-Rule" id="MF_00208"/>
    </source>
</evidence>
<dbReference type="GO" id="GO:0000287">
    <property type="term" value="F:magnesium ion binding"/>
    <property type="evidence" value="ECO:0007669"/>
    <property type="project" value="UniProtKB-UniRule"/>
</dbReference>
<feature type="domain" description="Mur ligase C-terminal" evidence="10">
    <location>
        <begin position="370"/>
        <end position="509"/>
    </location>
</feature>
<dbReference type="GO" id="GO:0008360">
    <property type="term" value="P:regulation of cell shape"/>
    <property type="evidence" value="ECO:0007669"/>
    <property type="project" value="UniProtKB-KW"/>
</dbReference>
<dbReference type="InterPro" id="IPR035911">
    <property type="entry name" value="MurE/MurF_N"/>
</dbReference>
<dbReference type="EC" id="6.3.2.13" evidence="7"/>
<feature type="binding site" evidence="7">
    <location>
        <position position="31"/>
    </location>
    <ligand>
        <name>UDP-N-acetyl-alpha-D-muramoyl-L-alanyl-D-glutamate</name>
        <dbReference type="ChEBI" id="CHEBI:83900"/>
    </ligand>
</feature>
<evidence type="ECO:0000256" key="1">
    <source>
        <dbReference type="ARBA" id="ARBA00005898"/>
    </source>
</evidence>
<dbReference type="GO" id="GO:0051301">
    <property type="term" value="P:cell division"/>
    <property type="evidence" value="ECO:0007669"/>
    <property type="project" value="UniProtKB-KW"/>
</dbReference>
<evidence type="ECO:0000256" key="4">
    <source>
        <dbReference type="ARBA" id="ARBA00022984"/>
    </source>
</evidence>
<comment type="subcellular location">
    <subcellularLocation>
        <location evidence="7 8">Cytoplasm</location>
    </subcellularLocation>
</comment>
<feature type="domain" description="Mur ligase N-terminal catalytic" evidence="9">
    <location>
        <begin position="25"/>
        <end position="97"/>
    </location>
</feature>
<dbReference type="UniPathway" id="UPA00219"/>
<dbReference type="HAMAP" id="MF_00208">
    <property type="entry name" value="MurE"/>
    <property type="match status" value="1"/>
</dbReference>
<dbReference type="NCBIfam" id="NF001124">
    <property type="entry name" value="PRK00139.1-2"/>
    <property type="match status" value="1"/>
</dbReference>
<dbReference type="InterPro" id="IPR004101">
    <property type="entry name" value="Mur_ligase_C"/>
</dbReference>
<dbReference type="STRING" id="662755.CRES_0789"/>
<reference evidence="12 13" key="1">
    <citation type="journal article" date="2012" name="BMC Genomics">
        <title>Complete genome sequence, lifestyle, and multi-drug resistance of the human pathogen Corynebacterium resistens DSM 45100 isolated from blood samples of a leukemia patient.</title>
        <authorList>
            <person name="Schroder J."/>
            <person name="Maus I."/>
            <person name="Meyer K."/>
            <person name="Wordemann S."/>
            <person name="Blom J."/>
            <person name="Jaenicke S."/>
            <person name="Schneider J."/>
            <person name="Trost E."/>
            <person name="Tauch A."/>
        </authorList>
    </citation>
    <scope>NUCLEOTIDE SEQUENCE [LARGE SCALE GENOMIC DNA]</scope>
    <source>
        <strain evidence="13">DSM 45100 / JCM 12819 / CCUG 50093 / GTC 2026 / SICGH 158</strain>
    </source>
</reference>
<keyword evidence="13" id="KW-1185">Reference proteome</keyword>
<evidence type="ECO:0000256" key="3">
    <source>
        <dbReference type="ARBA" id="ARBA00022960"/>
    </source>
</evidence>
<dbReference type="PANTHER" id="PTHR23135">
    <property type="entry name" value="MUR LIGASE FAMILY MEMBER"/>
    <property type="match status" value="1"/>
</dbReference>
<evidence type="ECO:0000313" key="12">
    <source>
        <dbReference type="EMBL" id="AEI09145.1"/>
    </source>
</evidence>
<dbReference type="InterPro" id="IPR036565">
    <property type="entry name" value="Mur-like_cat_sf"/>
</dbReference>
<dbReference type="EMBL" id="CP002857">
    <property type="protein sequence ID" value="AEI09145.1"/>
    <property type="molecule type" value="Genomic_DNA"/>
</dbReference>
<organism evidence="12 13">
    <name type="scientific">Corynebacterium resistens (strain DSM 45100 / JCM 12819 / GTC 2026 / SICGH 158)</name>
    <dbReference type="NCBI Taxonomy" id="662755"/>
    <lineage>
        <taxon>Bacteria</taxon>
        <taxon>Bacillati</taxon>
        <taxon>Actinomycetota</taxon>
        <taxon>Actinomycetes</taxon>
        <taxon>Mycobacteriales</taxon>
        <taxon>Corynebacteriaceae</taxon>
        <taxon>Corynebacterium</taxon>
    </lineage>
</organism>
<feature type="binding site" evidence="7">
    <location>
        <begin position="446"/>
        <end position="449"/>
    </location>
    <ligand>
        <name>meso-2,6-diaminopimelate</name>
        <dbReference type="ChEBI" id="CHEBI:57791"/>
    </ligand>
</feature>
<dbReference type="GO" id="GO:0009252">
    <property type="term" value="P:peptidoglycan biosynthetic process"/>
    <property type="evidence" value="ECO:0007669"/>
    <property type="project" value="UniProtKB-UniRule"/>
</dbReference>
<evidence type="ECO:0000259" key="10">
    <source>
        <dbReference type="Pfam" id="PF02875"/>
    </source>
</evidence>
<gene>
    <name evidence="7 12" type="primary">murE</name>
    <name evidence="12" type="ordered locus">CRES_0789</name>
</gene>
<evidence type="ECO:0000256" key="5">
    <source>
        <dbReference type="ARBA" id="ARBA00023306"/>
    </source>
</evidence>
<dbReference type="OrthoDB" id="9800958at2"/>
<feature type="binding site" evidence="7">
    <location>
        <position position="181"/>
    </location>
    <ligand>
        <name>UDP-N-acetyl-alpha-D-muramoyl-L-alanyl-D-glutamate</name>
        <dbReference type="ChEBI" id="CHEBI:83900"/>
    </ligand>
</feature>
<keyword evidence="3 7" id="KW-0133">Cell shape</keyword>
<evidence type="ECO:0000256" key="6">
    <source>
        <dbReference type="ARBA" id="ARBA00023316"/>
    </source>
</evidence>
<evidence type="ECO:0000259" key="11">
    <source>
        <dbReference type="Pfam" id="PF08245"/>
    </source>
</evidence>
<sequence length="552" mass="58192">MTTLQALAELTGGRISSTDAHVEVTSAAIGSTDVRAGGLFCAVPGLKTHGAQFAGTSQATAVLTDPAGEDILEAQGVELPRLIVDDVREWMGPVAAEIYGHPSRRLSVIGITGTSGKTTTSYLVEKALLPNHSVGIIGTTGTRINGRPVPTKLTTPEAPTMQSLLAEMVDEGVTHVVMEVSSHALELGRVHGIDFDVAAFTNLSQDHLDFHPTMEDYFQAKAKLFREQAGEKHDVKLPAAVICVDDEWGQRMAQLASQRQGDAGGAVAPVLAVRTAGTHDSTDAAVAGAYENIPTWVLESVQVTPSGRQEIRFHTGATHAPDAREPLEYSIGLAGSFNVANSAVALACVAQLGEDVEAAAQHLRDVQVPGRMQAVDEGQDFLAMVDYAHKPGAVAAVVRTLADYLPTKEGRIGIVIGAGGNRDQDKRPKMGYEAALVADAVFVTDDNPRDEDPAPIREAIYSGAEAGFAERGVEKKTVTLANIADRAEAITAAVQWAQPGDAIVVAGKGHETGQLVAGVMHEFDDVEQLRAAVKQTMAQQNQQSDLGDQGGM</sequence>
<dbReference type="PANTHER" id="PTHR23135:SF4">
    <property type="entry name" value="UDP-N-ACETYLMURAMOYL-L-ALANYL-D-GLUTAMATE--2,6-DIAMINOPIMELATE LIGASE MURE HOMOLOG, CHLOROPLASTIC"/>
    <property type="match status" value="1"/>
</dbReference>
<dbReference type="GO" id="GO:0071555">
    <property type="term" value="P:cell wall organization"/>
    <property type="evidence" value="ECO:0007669"/>
    <property type="project" value="UniProtKB-KW"/>
</dbReference>
<keyword evidence="7 12" id="KW-0436">Ligase</keyword>
<dbReference type="KEGG" id="crd:CRES_0789"/>
<keyword evidence="7" id="KW-0547">Nucleotide-binding</keyword>
<dbReference type="Pfam" id="PF02875">
    <property type="entry name" value="Mur_ligase_C"/>
    <property type="match status" value="1"/>
</dbReference>
<dbReference type="eggNOG" id="COG0769">
    <property type="taxonomic scope" value="Bacteria"/>
</dbReference>
<comment type="PTM">
    <text evidence="7">Carboxylation is probably crucial for Mg(2+) binding and, consequently, for the gamma-phosphate positioning of ATP.</text>
</comment>
<dbReference type="InterPro" id="IPR013221">
    <property type="entry name" value="Mur_ligase_cen"/>
</dbReference>
<feature type="binding site" evidence="7">
    <location>
        <position position="422"/>
    </location>
    <ligand>
        <name>meso-2,6-diaminopimelate</name>
        <dbReference type="ChEBI" id="CHEBI:57791"/>
    </ligand>
</feature>
<dbReference type="SUPFAM" id="SSF63418">
    <property type="entry name" value="MurE/MurF N-terminal domain"/>
    <property type="match status" value="1"/>
</dbReference>
<protein>
    <recommendedName>
        <fullName evidence="7">UDP-N-acetylmuramoyl-L-alanyl-D-glutamate--2,6-diaminopimelate ligase</fullName>
        <ecNumber evidence="7">6.3.2.13</ecNumber>
    </recommendedName>
    <alternativeName>
        <fullName evidence="7">Meso-A2pm-adding enzyme</fullName>
    </alternativeName>
    <alternativeName>
        <fullName evidence="7">Meso-diaminopimelate-adding enzyme</fullName>
    </alternativeName>
    <alternativeName>
        <fullName evidence="7">UDP-MurNAc-L-Ala-D-Glu:meso-diaminopimelate ligase</fullName>
    </alternativeName>
    <alternativeName>
        <fullName evidence="7">UDP-MurNAc-tripeptide synthetase</fullName>
    </alternativeName>
    <alternativeName>
        <fullName evidence="7">UDP-N-acetylmuramyl-tripeptide synthetase</fullName>
    </alternativeName>
</protein>
<dbReference type="GO" id="GO:0008765">
    <property type="term" value="F:UDP-N-acetylmuramoylalanyl-D-glutamate-2,6-diaminopimelate ligase activity"/>
    <property type="evidence" value="ECO:0007669"/>
    <property type="project" value="UniProtKB-UniRule"/>
</dbReference>
<dbReference type="InterPro" id="IPR000713">
    <property type="entry name" value="Mur_ligase_N"/>
</dbReference>
<keyword evidence="2 7" id="KW-0132">Cell division</keyword>
<dbReference type="SUPFAM" id="SSF53244">
    <property type="entry name" value="MurD-like peptide ligases, peptide-binding domain"/>
    <property type="match status" value="1"/>
</dbReference>
<feature type="modified residue" description="N6-carboxylysine" evidence="7">
    <location>
        <position position="221"/>
    </location>
</feature>
<name>F8E006_CORRG</name>
<comment type="similarity">
    <text evidence="1 7">Belongs to the MurCDEF family. MurE subfamily.</text>
</comment>
<comment type="caution">
    <text evidence="7">Lacks conserved residue(s) required for the propagation of feature annotation.</text>
</comment>
<evidence type="ECO:0000313" key="13">
    <source>
        <dbReference type="Proteomes" id="UP000000492"/>
    </source>
</evidence>
<dbReference type="GO" id="GO:0005524">
    <property type="term" value="F:ATP binding"/>
    <property type="evidence" value="ECO:0007669"/>
    <property type="project" value="UniProtKB-UniRule"/>
</dbReference>
<dbReference type="InterPro" id="IPR036615">
    <property type="entry name" value="Mur_ligase_C_dom_sf"/>
</dbReference>
<dbReference type="Pfam" id="PF08245">
    <property type="entry name" value="Mur_ligase_M"/>
    <property type="match status" value="1"/>
</dbReference>
<keyword evidence="4 7" id="KW-0573">Peptidoglycan synthesis</keyword>
<dbReference type="NCBIfam" id="TIGR01085">
    <property type="entry name" value="murE"/>
    <property type="match status" value="1"/>
</dbReference>
<keyword evidence="7" id="KW-0460">Magnesium</keyword>